<sequence>MRPEYYLLNSSLNRGIIAPDGILLTLFDFMNAALQQTFELLLIIGIGVLLQKKLPKKESLGGVKTLILSVALPATIFIALLKIKLDQSLLFLPLMALVFNFSLFFAMRYLMKFFLPIKKGSKKRTIMMLLPSLAPGLSCFPFIMAYLNEDALALAALADVGNKVFVLILLYILAMYWYRKRAEDQTETSNSSKLKRLLLSLLNEPINMVIVVALVMLALGWNLGTFPEFLQNTIGKLSVMMMPLVLLFIGMAVRIKWSDLGAMLQLLGWRSGMTFLITGFFLLLLPGLGKSMTLLLLVFPQSSCSFWPFAHMSAVSALEHKNAGTKPTFDLDYAINILACSLPFSTVVIIGIFYFGDTVTNATTCFVMGGIMLILTIVPNAFKVKSKRTLRDFPWSVKRKA</sequence>
<evidence type="ECO:0000256" key="2">
    <source>
        <dbReference type="SAM" id="Phobius"/>
    </source>
</evidence>
<feature type="transmembrane region" description="Helical" evidence="2">
    <location>
        <begin position="233"/>
        <end position="255"/>
    </location>
</feature>
<feature type="transmembrane region" description="Helical" evidence="2">
    <location>
        <begin position="128"/>
        <end position="147"/>
    </location>
</feature>
<evidence type="ECO:0000256" key="1">
    <source>
        <dbReference type="ARBA" id="ARBA00022448"/>
    </source>
</evidence>
<feature type="transmembrane region" description="Helical" evidence="2">
    <location>
        <begin position="198"/>
        <end position="221"/>
    </location>
</feature>
<feature type="transmembrane region" description="Helical" evidence="2">
    <location>
        <begin position="291"/>
        <end position="310"/>
    </location>
</feature>
<comment type="caution">
    <text evidence="3">The sequence shown here is derived from an EMBL/GenBank/DDBJ whole genome shotgun (WGS) entry which is preliminary data.</text>
</comment>
<feature type="transmembrane region" description="Helical" evidence="2">
    <location>
        <begin position="62"/>
        <end position="83"/>
    </location>
</feature>
<feature type="transmembrane region" description="Helical" evidence="2">
    <location>
        <begin position="361"/>
        <end position="382"/>
    </location>
</feature>
<keyword evidence="2" id="KW-0812">Transmembrane</keyword>
<keyword evidence="2" id="KW-0472">Membrane</keyword>
<reference evidence="3 4" key="1">
    <citation type="submission" date="2018-10" db="EMBL/GenBank/DDBJ databases">
        <title>Sinomicrobium pectinilyticum sp. nov., a pectinase-producing bacterium isolated from alkaline and saline soil, and emended description of the genus Sinomicrobium.</title>
        <authorList>
            <person name="Cheng B."/>
            <person name="Li C."/>
            <person name="Lai Q."/>
            <person name="Du M."/>
            <person name="Shao Z."/>
            <person name="Xu P."/>
            <person name="Yang C."/>
        </authorList>
    </citation>
    <scope>NUCLEOTIDE SEQUENCE [LARGE SCALE GENOMIC DNA]</scope>
    <source>
        <strain evidence="3 4">5DNS001</strain>
    </source>
</reference>
<keyword evidence="1" id="KW-0813">Transport</keyword>
<dbReference type="PANTHER" id="PTHR36838:SF3">
    <property type="entry name" value="TRANSPORTER AUXIN EFFLUX CARRIER EC FAMILY"/>
    <property type="match status" value="1"/>
</dbReference>
<evidence type="ECO:0000313" key="3">
    <source>
        <dbReference type="EMBL" id="RNL81563.1"/>
    </source>
</evidence>
<accession>A0A3N0E1D7</accession>
<feature type="transmembrane region" description="Helical" evidence="2">
    <location>
        <begin position="89"/>
        <end position="107"/>
    </location>
</feature>
<keyword evidence="4" id="KW-1185">Reference proteome</keyword>
<gene>
    <name evidence="3" type="ORF">ED312_18715</name>
</gene>
<organism evidence="3 4">
    <name type="scientific">Sinomicrobium pectinilyticum</name>
    <dbReference type="NCBI Taxonomy" id="1084421"/>
    <lineage>
        <taxon>Bacteria</taxon>
        <taxon>Pseudomonadati</taxon>
        <taxon>Bacteroidota</taxon>
        <taxon>Flavobacteriia</taxon>
        <taxon>Flavobacteriales</taxon>
        <taxon>Flavobacteriaceae</taxon>
        <taxon>Sinomicrobium</taxon>
    </lineage>
</organism>
<dbReference type="EMBL" id="RJTM01000124">
    <property type="protein sequence ID" value="RNL81563.1"/>
    <property type="molecule type" value="Genomic_DNA"/>
</dbReference>
<feature type="transmembrane region" description="Helical" evidence="2">
    <location>
        <begin position="153"/>
        <end position="178"/>
    </location>
</feature>
<keyword evidence="2" id="KW-1133">Transmembrane helix</keyword>
<name>A0A3N0E1D7_SINP1</name>
<evidence type="ECO:0000313" key="4">
    <source>
        <dbReference type="Proteomes" id="UP000267469"/>
    </source>
</evidence>
<protein>
    <submittedName>
        <fullName evidence="3">Permease</fullName>
    </submittedName>
</protein>
<dbReference type="PANTHER" id="PTHR36838">
    <property type="entry name" value="AUXIN EFFLUX CARRIER FAMILY PROTEIN"/>
    <property type="match status" value="1"/>
</dbReference>
<dbReference type="AlphaFoldDB" id="A0A3N0E1D7"/>
<proteinExistence type="predicted"/>
<dbReference type="Proteomes" id="UP000267469">
    <property type="component" value="Unassembled WGS sequence"/>
</dbReference>
<feature type="transmembrane region" description="Helical" evidence="2">
    <location>
        <begin position="267"/>
        <end position="285"/>
    </location>
</feature>
<feature type="transmembrane region" description="Helical" evidence="2">
    <location>
        <begin position="33"/>
        <end position="50"/>
    </location>
</feature>
<feature type="transmembrane region" description="Helical" evidence="2">
    <location>
        <begin position="331"/>
        <end position="355"/>
    </location>
</feature>